<dbReference type="PANTHER" id="PTHR34129:SF1">
    <property type="entry name" value="DUF952 DOMAIN-CONTAINING PROTEIN"/>
    <property type="match status" value="1"/>
</dbReference>
<dbReference type="Gene3D" id="3.20.170.20">
    <property type="entry name" value="Protein of unknown function DUF952"/>
    <property type="match status" value="1"/>
</dbReference>
<dbReference type="Proteomes" id="UP001220395">
    <property type="component" value="Chromosome"/>
</dbReference>
<name>A0ABY7TJA2_9SPHN</name>
<dbReference type="InterPro" id="IPR009297">
    <property type="entry name" value="DUF952"/>
</dbReference>
<sequence length="118" mass="13117">MADEKKAEIAYKVMTAEQWNRLQTNGFFSGAPVDIHDGYIHLSTAEQLRGTVDKHFEGQVGLILLEVDLKAVGNHIRWEPSRGGALFPHLYGGLPMVAVGRHWALDSDRNGKVLLPKL</sequence>
<keyword evidence="2" id="KW-1185">Reference proteome</keyword>
<organism evidence="1 2">
    <name type="scientific">Sphingomonas naphthae</name>
    <dbReference type="NCBI Taxonomy" id="1813468"/>
    <lineage>
        <taxon>Bacteria</taxon>
        <taxon>Pseudomonadati</taxon>
        <taxon>Pseudomonadota</taxon>
        <taxon>Alphaproteobacteria</taxon>
        <taxon>Sphingomonadales</taxon>
        <taxon>Sphingomonadaceae</taxon>
        <taxon>Sphingomonas</taxon>
    </lineage>
</organism>
<accession>A0ABY7TJA2</accession>
<proteinExistence type="predicted"/>
<dbReference type="PANTHER" id="PTHR34129">
    <property type="entry name" value="BLR1139 PROTEIN"/>
    <property type="match status" value="1"/>
</dbReference>
<dbReference type="EMBL" id="CP117411">
    <property type="protein sequence ID" value="WCT73026.1"/>
    <property type="molecule type" value="Genomic_DNA"/>
</dbReference>
<dbReference type="RefSeq" id="WP_273687000.1">
    <property type="nucleotide sequence ID" value="NZ_CP117411.1"/>
</dbReference>
<protein>
    <submittedName>
        <fullName evidence="1">DUF952 domain-containing protein</fullName>
    </submittedName>
</protein>
<evidence type="ECO:0000313" key="1">
    <source>
        <dbReference type="EMBL" id="WCT73026.1"/>
    </source>
</evidence>
<reference evidence="1 2" key="1">
    <citation type="submission" date="2023-02" db="EMBL/GenBank/DDBJ databases">
        <title>Genome sequence of Sphingomonas naphthae.</title>
        <authorList>
            <person name="Kim S."/>
            <person name="Heo J."/>
            <person name="Kwon S.-W."/>
        </authorList>
    </citation>
    <scope>NUCLEOTIDE SEQUENCE [LARGE SCALE GENOMIC DNA]</scope>
    <source>
        <strain evidence="1 2">KACC 18716</strain>
    </source>
</reference>
<dbReference type="SUPFAM" id="SSF56399">
    <property type="entry name" value="ADP-ribosylation"/>
    <property type="match status" value="1"/>
</dbReference>
<gene>
    <name evidence="1" type="ORF">PQ455_15530</name>
</gene>
<dbReference type="Pfam" id="PF06108">
    <property type="entry name" value="DUF952"/>
    <property type="match status" value="1"/>
</dbReference>
<evidence type="ECO:0000313" key="2">
    <source>
        <dbReference type="Proteomes" id="UP001220395"/>
    </source>
</evidence>